<evidence type="ECO:0000256" key="1">
    <source>
        <dbReference type="ARBA" id="ARBA00004613"/>
    </source>
</evidence>
<evidence type="ECO:0000256" key="2">
    <source>
        <dbReference type="ARBA" id="ARBA00022525"/>
    </source>
</evidence>
<accession>A0A975C525</accession>
<dbReference type="InterPro" id="IPR001343">
    <property type="entry name" value="Hemolysn_Ca-bd"/>
</dbReference>
<keyword evidence="2" id="KW-0964">Secreted</keyword>
<gene>
    <name evidence="4" type="ORF">IFJ75_01840</name>
</gene>
<dbReference type="GO" id="GO:0005576">
    <property type="term" value="C:extracellular region"/>
    <property type="evidence" value="ECO:0007669"/>
    <property type="project" value="UniProtKB-SubCell"/>
</dbReference>
<dbReference type="EMBL" id="CP062222">
    <property type="protein sequence ID" value="QTC91702.1"/>
    <property type="molecule type" value="Genomic_DNA"/>
</dbReference>
<dbReference type="PANTHER" id="PTHR38340:SF1">
    <property type="entry name" value="S-LAYER PROTEIN"/>
    <property type="match status" value="1"/>
</dbReference>
<dbReference type="GO" id="GO:0005509">
    <property type="term" value="F:calcium ion binding"/>
    <property type="evidence" value="ECO:0007669"/>
    <property type="project" value="InterPro"/>
</dbReference>
<dbReference type="AlphaFoldDB" id="A0A975C525"/>
<dbReference type="Pfam" id="PF00353">
    <property type="entry name" value="HemolysinCabind"/>
    <property type="match status" value="2"/>
</dbReference>
<evidence type="ECO:0000259" key="3">
    <source>
        <dbReference type="Pfam" id="PF13946"/>
    </source>
</evidence>
<dbReference type="InterPro" id="IPR011049">
    <property type="entry name" value="Serralysin-like_metalloprot_C"/>
</dbReference>
<comment type="subcellular location">
    <subcellularLocation>
        <location evidence="1">Secreted</location>
    </subcellularLocation>
</comment>
<dbReference type="Proteomes" id="UP000663918">
    <property type="component" value="Chromosome"/>
</dbReference>
<dbReference type="InterPro" id="IPR050557">
    <property type="entry name" value="RTX_toxin/Mannuronan_C5-epim"/>
</dbReference>
<evidence type="ECO:0000313" key="5">
    <source>
        <dbReference type="Proteomes" id="UP000663918"/>
    </source>
</evidence>
<name>A0A975C525_9CAUL</name>
<dbReference type="PRINTS" id="PR00313">
    <property type="entry name" value="CABNDNGRPT"/>
</dbReference>
<dbReference type="Gene3D" id="2.150.10.10">
    <property type="entry name" value="Serralysin-like metalloprotease, C-terminal"/>
    <property type="match status" value="3"/>
</dbReference>
<dbReference type="PANTHER" id="PTHR38340">
    <property type="entry name" value="S-LAYER PROTEIN"/>
    <property type="match status" value="1"/>
</dbReference>
<dbReference type="KEGG" id="bgoe:IFJ75_01840"/>
<dbReference type="RefSeq" id="WP_207870881.1">
    <property type="nucleotide sequence ID" value="NZ_CP062222.1"/>
</dbReference>
<proteinExistence type="predicted"/>
<keyword evidence="5" id="KW-1185">Reference proteome</keyword>
<reference evidence="4" key="1">
    <citation type="submission" date="2020-09" db="EMBL/GenBank/DDBJ databases">
        <title>Brevundimonas sp. LVF2 isolated from a puddle in Goettingen, Germany.</title>
        <authorList>
            <person name="Friedrich I."/>
            <person name="Klassen A."/>
            <person name="Hannes N."/>
            <person name="Schneider D."/>
            <person name="Hertel R."/>
            <person name="Daniel R."/>
        </authorList>
    </citation>
    <scope>NUCLEOTIDE SEQUENCE</scope>
    <source>
        <strain evidence="4">LVF2</strain>
    </source>
</reference>
<feature type="domain" description="DUF4214" evidence="3">
    <location>
        <begin position="545"/>
        <end position="611"/>
    </location>
</feature>
<dbReference type="InterPro" id="IPR018511">
    <property type="entry name" value="Hemolysin-typ_Ca-bd_CS"/>
</dbReference>
<dbReference type="Pfam" id="PF13946">
    <property type="entry name" value="DUF4214"/>
    <property type="match status" value="2"/>
</dbReference>
<sequence length="886" mass="91510">MTITLNSNFVIERDEVYTTTSGPAFYANALNAIEFVNYGVIRASGPGAVGFASYVSSGLVHNVGVIEVNSTDTAYGFSSPQWCAAIRNSGQVTVTGSSAYGLYSWSPSQVFDNSGKLTVTGTNTATGVYVVNGGKLSNTGSITVSGGTSATGVYIDRFEGGVFENKGTIIATATGQSFGLVVSGLAQAVTGPNIINRGVITADIAVYGRDGGYSPSQPTIENVANYGVLNGDIILGAGADVLRNYNVINGDVDMGSGADTVDLTGGWVNGIFDLGEDDDTALGSAGDDVFYGYLGRDTIRGAGGNDYIDGEQGNDTLFGGAGNDRLYGGSGSDTISGDEGDDIIDGGTGDDVIDGGTGTDTIVYSGVSTAFTITTSNGVTTITGSATGTDTLTNVERVQFSDRILDITPRTTLNGTTGADVLAGTSGADIINGLAGNDVLTGGAGSDQINGGDGIDTAAYAGIRRQYGTANSSTVVGGPEGGADTLTSIENARFVDGTLTFDVDSASAQVMRLYDAALGRHYDEAGLEGQAAWIANGTITLRTLADAFVHSAEFLDRFGALDNRTFIEQLYRFSLGRDGEPEGVNGWTASLNAGMSRGDVVIGFSESAEHRGLTQAVLNQGLWVADQQALIIARLYDATFDRLPDSAGLIGWTASLKGGMALSQIASGFADSPEFQARYGGLSNWDFVAQLFRFCLNREGDPAGIQNWVNNIDAGLRTRAQVLLEFSESQEHVNLTTPNMLAGIQTFDYHSSPAEVVGDAAAKAAAEPLVLPTLTSEDGPGDALVLPAMASEDAAIKDVALTLPALIHDDAFVLPAEVALAPLVLPADDGTDGTGDEASAALTHTPLTGATPEAGHDTALTLSDDPEWAAHHIPARLNDTGHWTLH</sequence>
<dbReference type="PROSITE" id="PS00330">
    <property type="entry name" value="HEMOLYSIN_CALCIUM"/>
    <property type="match status" value="5"/>
</dbReference>
<feature type="domain" description="DUF4214" evidence="3">
    <location>
        <begin position="666"/>
        <end position="735"/>
    </location>
</feature>
<dbReference type="InterPro" id="IPR025282">
    <property type="entry name" value="DUF4214"/>
</dbReference>
<protein>
    <submittedName>
        <fullName evidence="4">DUF4214 domain-containing protein</fullName>
    </submittedName>
</protein>
<dbReference type="Gene3D" id="1.10.3130.20">
    <property type="entry name" value="Phycobilisome linker domain"/>
    <property type="match status" value="2"/>
</dbReference>
<organism evidence="4 5">
    <name type="scientific">Brevundimonas goettingensis</name>
    <dbReference type="NCBI Taxonomy" id="2774190"/>
    <lineage>
        <taxon>Bacteria</taxon>
        <taxon>Pseudomonadati</taxon>
        <taxon>Pseudomonadota</taxon>
        <taxon>Alphaproteobacteria</taxon>
        <taxon>Caulobacterales</taxon>
        <taxon>Caulobacteraceae</taxon>
        <taxon>Brevundimonas</taxon>
    </lineage>
</organism>
<dbReference type="InterPro" id="IPR038255">
    <property type="entry name" value="PBS_linker_sf"/>
</dbReference>
<evidence type="ECO:0000313" key="4">
    <source>
        <dbReference type="EMBL" id="QTC91702.1"/>
    </source>
</evidence>
<dbReference type="SUPFAM" id="SSF51120">
    <property type="entry name" value="beta-Roll"/>
    <property type="match status" value="2"/>
</dbReference>